<dbReference type="GO" id="GO:0030288">
    <property type="term" value="C:outer membrane-bounded periplasmic space"/>
    <property type="evidence" value="ECO:0007669"/>
    <property type="project" value="InterPro"/>
</dbReference>
<protein>
    <submittedName>
        <fullName evidence="3">Tripartite ATP-independent transporter solute receptor, DctP family</fullName>
    </submittedName>
</protein>
<dbReference type="SUPFAM" id="SSF53850">
    <property type="entry name" value="Periplasmic binding protein-like II"/>
    <property type="match status" value="1"/>
</dbReference>
<dbReference type="STRING" id="1123285.SAMN05660235_02872"/>
<gene>
    <name evidence="3" type="ORF">SAMN05660235_02872</name>
</gene>
<dbReference type="GO" id="GO:0055085">
    <property type="term" value="P:transmembrane transport"/>
    <property type="evidence" value="ECO:0007669"/>
    <property type="project" value="InterPro"/>
</dbReference>
<dbReference type="EMBL" id="FNBU01000033">
    <property type="protein sequence ID" value="SDF82592.1"/>
    <property type="molecule type" value="Genomic_DNA"/>
</dbReference>
<proteinExistence type="predicted"/>
<evidence type="ECO:0000313" key="3">
    <source>
        <dbReference type="EMBL" id="SDF82592.1"/>
    </source>
</evidence>
<dbReference type="PIRSF" id="PIRSF006470">
    <property type="entry name" value="DctB"/>
    <property type="match status" value="1"/>
</dbReference>
<dbReference type="InterPro" id="IPR038404">
    <property type="entry name" value="TRAP_DctP_sf"/>
</dbReference>
<dbReference type="InterPro" id="IPR004682">
    <property type="entry name" value="TRAP_DctP"/>
</dbReference>
<dbReference type="GO" id="GO:0030246">
    <property type="term" value="F:carbohydrate binding"/>
    <property type="evidence" value="ECO:0007669"/>
    <property type="project" value="TreeGrafter"/>
</dbReference>
<dbReference type="PROSITE" id="PS51257">
    <property type="entry name" value="PROKAR_LIPOPROTEIN"/>
    <property type="match status" value="1"/>
</dbReference>
<dbReference type="OrthoDB" id="9815946at2"/>
<organism evidence="3 4">
    <name type="scientific">Sporolituus thermophilus DSM 23256</name>
    <dbReference type="NCBI Taxonomy" id="1123285"/>
    <lineage>
        <taxon>Bacteria</taxon>
        <taxon>Bacillati</taxon>
        <taxon>Bacillota</taxon>
        <taxon>Negativicutes</taxon>
        <taxon>Selenomonadales</taxon>
        <taxon>Sporomusaceae</taxon>
        <taxon>Sporolituus</taxon>
    </lineage>
</organism>
<feature type="signal peptide" evidence="2">
    <location>
        <begin position="1"/>
        <end position="21"/>
    </location>
</feature>
<reference evidence="4" key="1">
    <citation type="submission" date="2016-10" db="EMBL/GenBank/DDBJ databases">
        <authorList>
            <person name="Varghese N."/>
            <person name="Submissions S."/>
        </authorList>
    </citation>
    <scope>NUCLEOTIDE SEQUENCE [LARGE SCALE GENOMIC DNA]</scope>
    <source>
        <strain evidence="4">DSM 23256</strain>
    </source>
</reference>
<keyword evidence="3" id="KW-0675">Receptor</keyword>
<keyword evidence="4" id="KW-1185">Reference proteome</keyword>
<dbReference type="Gene3D" id="3.40.190.170">
    <property type="entry name" value="Bacterial extracellular solute-binding protein, family 7"/>
    <property type="match status" value="1"/>
</dbReference>
<dbReference type="AlphaFoldDB" id="A0A1G7P8G5"/>
<keyword evidence="1 2" id="KW-0732">Signal</keyword>
<evidence type="ECO:0000313" key="4">
    <source>
        <dbReference type="Proteomes" id="UP000243333"/>
    </source>
</evidence>
<dbReference type="Proteomes" id="UP000243333">
    <property type="component" value="Unassembled WGS sequence"/>
</dbReference>
<dbReference type="NCBIfam" id="NF037995">
    <property type="entry name" value="TRAP_S1"/>
    <property type="match status" value="1"/>
</dbReference>
<sequence>MKGKKLVVAALSLLVAGSLLLSGCGSKSGTQGDKKTEGAKYTWRLAETHPPDYPTTLGDKKFAELVYERTNGRIKIEVFPSGQLGEEKAVIEQVQLGAIELTRVNAAPLAEFNKNFGVLSLPYVFDSEAHLWKFLQSDTGNKLLDSLEKSKMKGLAYYDSGARSFYARKPLSSIDDLKGLKIRVQQNKINMEMVSALGASATPMPYGEVFSALQTGVIDAAENNYPSYFSSNHYQAAKYYILDKHQRTPEVLLISKTAWDKLSDEDKKIIKQAALDSVAFQREAWAKYEKDAETKLRAAGVTITEVKDVKPWQDAVKSVIDKYRDEYKEMLDAIDQARK</sequence>
<name>A0A1G7P8G5_9FIRM</name>
<feature type="chain" id="PRO_5038368790" evidence="2">
    <location>
        <begin position="22"/>
        <end position="339"/>
    </location>
</feature>
<dbReference type="Pfam" id="PF03480">
    <property type="entry name" value="DctP"/>
    <property type="match status" value="1"/>
</dbReference>
<dbReference type="NCBIfam" id="TIGR00787">
    <property type="entry name" value="dctP"/>
    <property type="match status" value="1"/>
</dbReference>
<dbReference type="InterPro" id="IPR018389">
    <property type="entry name" value="DctP_fam"/>
</dbReference>
<dbReference type="RefSeq" id="WP_093692023.1">
    <property type="nucleotide sequence ID" value="NZ_FNBU01000033.1"/>
</dbReference>
<accession>A0A1G7P8G5</accession>
<dbReference type="PANTHER" id="PTHR33376">
    <property type="match status" value="1"/>
</dbReference>
<dbReference type="CDD" id="cd13671">
    <property type="entry name" value="PBP2_TRAP_SBP_like_3"/>
    <property type="match status" value="1"/>
</dbReference>
<evidence type="ECO:0000256" key="1">
    <source>
        <dbReference type="ARBA" id="ARBA00022729"/>
    </source>
</evidence>
<evidence type="ECO:0000256" key="2">
    <source>
        <dbReference type="SAM" id="SignalP"/>
    </source>
</evidence>
<dbReference type="PANTHER" id="PTHR33376:SF2">
    <property type="entry name" value="DICARBOXYLATE-BINDING PERIPLASMIC PROTEIN"/>
    <property type="match status" value="1"/>
</dbReference>